<keyword evidence="1" id="KW-1133">Transmembrane helix</keyword>
<keyword evidence="3" id="KW-1185">Reference proteome</keyword>
<reference evidence="2 3" key="1">
    <citation type="submission" date="2015-01" db="EMBL/GenBank/DDBJ databases">
        <title>Evolution of Trichinella species and genotypes.</title>
        <authorList>
            <person name="Korhonen P.K."/>
            <person name="Edoardo P."/>
            <person name="Giuseppe L.R."/>
            <person name="Gasser R.B."/>
        </authorList>
    </citation>
    <scope>NUCLEOTIDE SEQUENCE [LARGE SCALE GENOMIC DNA]</scope>
    <source>
        <strain evidence="2">ISS3</strain>
    </source>
</reference>
<proteinExistence type="predicted"/>
<dbReference type="EMBL" id="JYDH01000015">
    <property type="protein sequence ID" value="KRY39976.1"/>
    <property type="molecule type" value="Genomic_DNA"/>
</dbReference>
<accession>A0A0V1BT14</accession>
<evidence type="ECO:0000313" key="3">
    <source>
        <dbReference type="Proteomes" id="UP000054776"/>
    </source>
</evidence>
<keyword evidence="1" id="KW-0812">Transmembrane</keyword>
<name>A0A0V1BT14_TRISP</name>
<organism evidence="2 3">
    <name type="scientific">Trichinella spiralis</name>
    <name type="common">Trichina worm</name>
    <dbReference type="NCBI Taxonomy" id="6334"/>
    <lineage>
        <taxon>Eukaryota</taxon>
        <taxon>Metazoa</taxon>
        <taxon>Ecdysozoa</taxon>
        <taxon>Nematoda</taxon>
        <taxon>Enoplea</taxon>
        <taxon>Dorylaimia</taxon>
        <taxon>Trichinellida</taxon>
        <taxon>Trichinellidae</taxon>
        <taxon>Trichinella</taxon>
    </lineage>
</organism>
<evidence type="ECO:0000256" key="1">
    <source>
        <dbReference type="SAM" id="Phobius"/>
    </source>
</evidence>
<dbReference type="InParanoid" id="A0A0V1BT14"/>
<comment type="caution">
    <text evidence="2">The sequence shown here is derived from an EMBL/GenBank/DDBJ whole genome shotgun (WGS) entry which is preliminary data.</text>
</comment>
<dbReference type="Proteomes" id="UP000054776">
    <property type="component" value="Unassembled WGS sequence"/>
</dbReference>
<protein>
    <submittedName>
        <fullName evidence="2">Uncharacterized protein</fullName>
    </submittedName>
</protein>
<feature type="transmembrane region" description="Helical" evidence="1">
    <location>
        <begin position="28"/>
        <end position="48"/>
    </location>
</feature>
<sequence length="84" mass="9859">MVLIISFKYKQDYITSHRFAHRIPITTIFYYSWQFFGFFLADILKNILLNMGDILKLYTFVLLNPINIVFQSLNGIGQLIGHQA</sequence>
<gene>
    <name evidence="2" type="ORF">T01_4661</name>
</gene>
<evidence type="ECO:0000313" key="2">
    <source>
        <dbReference type="EMBL" id="KRY39976.1"/>
    </source>
</evidence>
<keyword evidence="1" id="KW-0472">Membrane</keyword>
<dbReference type="AlphaFoldDB" id="A0A0V1BT14"/>